<reference evidence="1" key="2">
    <citation type="journal article" date="2023" name="Microorganisms">
        <title>Isolation and Genomic Characteristics of Cat-Borne Campylobacter felis sp. nov. and Sheep-Borne Campylobacter ovis sp. nov.</title>
        <authorList>
            <person name="Wang H."/>
            <person name="Li Y."/>
            <person name="Gu Y."/>
            <person name="Zhou G."/>
            <person name="Chen X."/>
            <person name="Zhang X."/>
            <person name="Shao Z."/>
            <person name="Zhang J."/>
            <person name="Zhang M."/>
        </authorList>
    </citation>
    <scope>NUCLEOTIDE SEQUENCE</scope>
    <source>
        <strain evidence="1">PS10</strain>
    </source>
</reference>
<dbReference type="InterPro" id="IPR010982">
    <property type="entry name" value="Lambda_DNA-bd_dom_sf"/>
</dbReference>
<dbReference type="InterPro" id="IPR001387">
    <property type="entry name" value="Cro/C1-type_HTH"/>
</dbReference>
<evidence type="ECO:0000313" key="1">
    <source>
        <dbReference type="EMBL" id="MDL0088484.1"/>
    </source>
</evidence>
<dbReference type="CDD" id="cd00093">
    <property type="entry name" value="HTH_XRE"/>
    <property type="match status" value="1"/>
</dbReference>
<dbReference type="RefSeq" id="WP_284937129.1">
    <property type="nucleotide sequence ID" value="NZ_JANURM010000002.1"/>
</dbReference>
<protein>
    <submittedName>
        <fullName evidence="1">Helix-turn-helix domain-containing protein</fullName>
    </submittedName>
</protein>
<reference evidence="1" key="1">
    <citation type="submission" date="2022-08" db="EMBL/GenBank/DDBJ databases">
        <authorList>
            <person name="Wang H."/>
        </authorList>
    </citation>
    <scope>NUCLEOTIDE SEQUENCE</scope>
    <source>
        <strain evidence="1">PS10</strain>
    </source>
</reference>
<dbReference type="EMBL" id="JANURM010000002">
    <property type="protein sequence ID" value="MDL0088484.1"/>
    <property type="molecule type" value="Genomic_DNA"/>
</dbReference>
<gene>
    <name evidence="1" type="ORF">NYG85_03720</name>
</gene>
<dbReference type="SUPFAM" id="SSF47413">
    <property type="entry name" value="lambda repressor-like DNA-binding domains"/>
    <property type="match status" value="1"/>
</dbReference>
<name>A0ABT7HNJ7_9BACT</name>
<organism evidence="1 2">
    <name type="scientific">Campylobacter gastrosuis</name>
    <dbReference type="NCBI Taxonomy" id="2974576"/>
    <lineage>
        <taxon>Bacteria</taxon>
        <taxon>Pseudomonadati</taxon>
        <taxon>Campylobacterota</taxon>
        <taxon>Epsilonproteobacteria</taxon>
        <taxon>Campylobacterales</taxon>
        <taxon>Campylobacteraceae</taxon>
        <taxon>Campylobacter</taxon>
    </lineage>
</organism>
<accession>A0ABT7HNJ7</accession>
<proteinExistence type="predicted"/>
<sequence length="78" mass="8861">MTSEELKAFCKERNLTYKELAELIGNSEATIHSAIAKGELSVPMSKSIQMYQEILTLREQLKEYAELKAVLKKALKDD</sequence>
<comment type="caution">
    <text evidence="1">The sequence shown here is derived from an EMBL/GenBank/DDBJ whole genome shotgun (WGS) entry which is preliminary data.</text>
</comment>
<keyword evidence="2" id="KW-1185">Reference proteome</keyword>
<evidence type="ECO:0000313" key="2">
    <source>
        <dbReference type="Proteomes" id="UP001173801"/>
    </source>
</evidence>
<dbReference type="Proteomes" id="UP001173801">
    <property type="component" value="Unassembled WGS sequence"/>
</dbReference>
<dbReference type="Gene3D" id="1.10.260.40">
    <property type="entry name" value="lambda repressor-like DNA-binding domains"/>
    <property type="match status" value="1"/>
</dbReference>